<dbReference type="PANTHER" id="PTHR31845:SF21">
    <property type="entry name" value="REGULATORY PROTEIN LEU3"/>
    <property type="match status" value="1"/>
</dbReference>
<dbReference type="Proteomes" id="UP000001745">
    <property type="component" value="Unassembled WGS sequence"/>
</dbReference>
<proteinExistence type="predicted"/>
<keyword evidence="9" id="KW-1185">Reference proteome</keyword>
<dbReference type="GO" id="GO:0008270">
    <property type="term" value="F:zinc ion binding"/>
    <property type="evidence" value="ECO:0007669"/>
    <property type="project" value="InterPro"/>
</dbReference>
<accession>B8MFZ9</accession>
<reference evidence="9" key="1">
    <citation type="journal article" date="2015" name="Genome Announc.">
        <title>Genome sequence of the AIDS-associated pathogen Penicillium marneffei (ATCC18224) and its near taxonomic relative Talaromyces stipitatus (ATCC10500).</title>
        <authorList>
            <person name="Nierman W.C."/>
            <person name="Fedorova-Abrams N.D."/>
            <person name="Andrianopoulos A."/>
        </authorList>
    </citation>
    <scope>NUCLEOTIDE SEQUENCE [LARGE SCALE GENOMIC DNA]</scope>
    <source>
        <strain evidence="9">ATCC 10500 / CBS 375.48 / QM 6759 / NRRL 1006</strain>
    </source>
</reference>
<evidence type="ECO:0000256" key="4">
    <source>
        <dbReference type="ARBA" id="ARBA00023163"/>
    </source>
</evidence>
<dbReference type="InParanoid" id="B8MFZ9"/>
<dbReference type="GO" id="GO:0000976">
    <property type="term" value="F:transcription cis-regulatory region binding"/>
    <property type="evidence" value="ECO:0007669"/>
    <property type="project" value="TreeGrafter"/>
</dbReference>
<dbReference type="PhylomeDB" id="B8MFZ9"/>
<evidence type="ECO:0008006" key="10">
    <source>
        <dbReference type="Google" id="ProtNLM"/>
    </source>
</evidence>
<dbReference type="GeneID" id="8102780"/>
<dbReference type="AlphaFoldDB" id="B8MFZ9"/>
<sequence>MHSPPCARCLRLGIDCTVEQYYKRVNQRERVKQLEDHVEQLRKLLTKQNETPEEIPVVRTEDARRSNVEALDTVSRVHDEPSKTRRGTGTPIGSGQLMSIEEEPLIATRPGYAIGAVRLSEDQANSLLACFFQQYHPILPFLDSSRTAAEYHRTSRLLFWSIIAISARHYLTDPKLLAKLTPALTELIWKAISSSPVSLAQVQALILNSAWPAPNYRFWTDKSSVYANIALTYATHLGLHTPGYEQEYSKDRVYSSAGHSLERSKTWIACVIVSQSLSLELGVLPSVPSKDLDSSLSNGAELSFDIPTELQHNFIIQKCCNTATRTLFKSNGSSLVQKPTESFYLEMDAIEEKFKSLHQLLYKDLSFMSSLRLHFALLYFQSMYFVVDDSPDDRGDDGSRRTEGILRAYQTATSIITTTISHDSAHEKLLYAPATTSRMIFYAALIIFRVLHSNYAPTNTSAAVTPPSGRLLDRDTGNLLYNSACLAIRRCSIQRLDKDFPTRMADMLKELWRAGEKDDELRNEEPTCKVKSRLGASLIFDCLKLWRDYKDSNYNSTQLSAQPESGNVGSDRCGVQQRQQLQLQLDSQLLPQTSSQEAPLAETADDFDLSVQSGLFGGNGSWGTVLDSDVDLFEGFDQNATEDWGFYGLI</sequence>
<dbReference type="HOGENOM" id="CLU_011455_4_2_1"/>
<keyword evidence="5" id="KW-0539">Nucleus</keyword>
<dbReference type="OrthoDB" id="3163292at2759"/>
<organism evidence="8 9">
    <name type="scientific">Talaromyces stipitatus (strain ATCC 10500 / CBS 375.48 / QM 6759 / NRRL 1006)</name>
    <name type="common">Penicillium stipitatum</name>
    <dbReference type="NCBI Taxonomy" id="441959"/>
    <lineage>
        <taxon>Eukaryota</taxon>
        <taxon>Fungi</taxon>
        <taxon>Dikarya</taxon>
        <taxon>Ascomycota</taxon>
        <taxon>Pezizomycotina</taxon>
        <taxon>Eurotiomycetes</taxon>
        <taxon>Eurotiomycetidae</taxon>
        <taxon>Eurotiales</taxon>
        <taxon>Trichocomaceae</taxon>
        <taxon>Talaromyces</taxon>
        <taxon>Talaromyces sect. Talaromyces</taxon>
    </lineage>
</organism>
<protein>
    <recommendedName>
        <fullName evidence="10">Transcription factor domain-containing protein</fullName>
    </recommendedName>
</protein>
<keyword evidence="2" id="KW-0805">Transcription regulation</keyword>
<dbReference type="EMBL" id="EQ962656">
    <property type="protein sequence ID" value="EED15866.1"/>
    <property type="molecule type" value="Genomic_DNA"/>
</dbReference>
<dbReference type="RefSeq" id="XP_002483100.1">
    <property type="nucleotide sequence ID" value="XM_002483055.1"/>
</dbReference>
<dbReference type="VEuPathDB" id="FungiDB:TSTA_009840"/>
<keyword evidence="6" id="KW-0175">Coiled coil</keyword>
<feature type="region of interest" description="Disordered" evidence="7">
    <location>
        <begin position="75"/>
        <end position="95"/>
    </location>
</feature>
<evidence type="ECO:0000256" key="5">
    <source>
        <dbReference type="ARBA" id="ARBA00023242"/>
    </source>
</evidence>
<dbReference type="InterPro" id="IPR036864">
    <property type="entry name" value="Zn2-C6_fun-type_DNA-bd_sf"/>
</dbReference>
<evidence type="ECO:0000256" key="1">
    <source>
        <dbReference type="ARBA" id="ARBA00004123"/>
    </source>
</evidence>
<dbReference type="GO" id="GO:0005634">
    <property type="term" value="C:nucleus"/>
    <property type="evidence" value="ECO:0007669"/>
    <property type="project" value="UniProtKB-SubCell"/>
</dbReference>
<evidence type="ECO:0000256" key="3">
    <source>
        <dbReference type="ARBA" id="ARBA00023125"/>
    </source>
</evidence>
<dbReference type="Gene3D" id="4.10.240.10">
    <property type="entry name" value="Zn(2)-C6 fungal-type DNA-binding domain"/>
    <property type="match status" value="1"/>
</dbReference>
<dbReference type="PANTHER" id="PTHR31845">
    <property type="entry name" value="FINGER DOMAIN PROTEIN, PUTATIVE-RELATED"/>
    <property type="match status" value="1"/>
</dbReference>
<dbReference type="GO" id="GO:0000981">
    <property type="term" value="F:DNA-binding transcription factor activity, RNA polymerase II-specific"/>
    <property type="evidence" value="ECO:0007669"/>
    <property type="project" value="InterPro"/>
</dbReference>
<keyword evidence="3" id="KW-0238">DNA-binding</keyword>
<gene>
    <name evidence="8" type="ORF">TSTA_009840</name>
</gene>
<evidence type="ECO:0000313" key="9">
    <source>
        <dbReference type="Proteomes" id="UP000001745"/>
    </source>
</evidence>
<dbReference type="eggNOG" id="ENOG502QPVP">
    <property type="taxonomic scope" value="Eukaryota"/>
</dbReference>
<dbReference type="OMA" id="ARTWATC"/>
<dbReference type="InterPro" id="IPR051089">
    <property type="entry name" value="prtT"/>
</dbReference>
<comment type="subcellular location">
    <subcellularLocation>
        <location evidence="1">Nucleus</location>
    </subcellularLocation>
</comment>
<evidence type="ECO:0000256" key="2">
    <source>
        <dbReference type="ARBA" id="ARBA00023015"/>
    </source>
</evidence>
<keyword evidence="4" id="KW-0804">Transcription</keyword>
<evidence type="ECO:0000256" key="6">
    <source>
        <dbReference type="SAM" id="Coils"/>
    </source>
</evidence>
<evidence type="ECO:0000256" key="7">
    <source>
        <dbReference type="SAM" id="MobiDB-lite"/>
    </source>
</evidence>
<name>B8MFZ9_TALSN</name>
<dbReference type="CDD" id="cd12148">
    <property type="entry name" value="fungal_TF_MHR"/>
    <property type="match status" value="1"/>
</dbReference>
<feature type="coiled-coil region" evidence="6">
    <location>
        <begin position="24"/>
        <end position="51"/>
    </location>
</feature>
<evidence type="ECO:0000313" key="8">
    <source>
        <dbReference type="EMBL" id="EED15866.1"/>
    </source>
</evidence>